<comment type="caution">
    <text evidence="3">The sequence shown here is derived from an EMBL/GenBank/DDBJ whole genome shotgun (WGS) entry which is preliminary data.</text>
</comment>
<feature type="compositionally biased region" description="Low complexity" evidence="1">
    <location>
        <begin position="127"/>
        <end position="137"/>
    </location>
</feature>
<feature type="compositionally biased region" description="Acidic residues" evidence="1">
    <location>
        <begin position="154"/>
        <end position="170"/>
    </location>
</feature>
<evidence type="ECO:0000256" key="1">
    <source>
        <dbReference type="SAM" id="MobiDB-lite"/>
    </source>
</evidence>
<protein>
    <submittedName>
        <fullName evidence="3">Uncharacterized protein</fullName>
    </submittedName>
</protein>
<reference evidence="3 4" key="1">
    <citation type="journal article" date="2021" name="Elife">
        <title>Chloroplast acquisition without the gene transfer in kleptoplastic sea slugs, Plakobranchus ocellatus.</title>
        <authorList>
            <person name="Maeda T."/>
            <person name="Takahashi S."/>
            <person name="Yoshida T."/>
            <person name="Shimamura S."/>
            <person name="Takaki Y."/>
            <person name="Nagai Y."/>
            <person name="Toyoda A."/>
            <person name="Suzuki Y."/>
            <person name="Arimoto A."/>
            <person name="Ishii H."/>
            <person name="Satoh N."/>
            <person name="Nishiyama T."/>
            <person name="Hasebe M."/>
            <person name="Maruyama T."/>
            <person name="Minagawa J."/>
            <person name="Obokata J."/>
            <person name="Shigenobu S."/>
        </authorList>
    </citation>
    <scope>NUCLEOTIDE SEQUENCE [LARGE SCALE GENOMIC DNA]</scope>
</reference>
<organism evidence="3 4">
    <name type="scientific">Elysia marginata</name>
    <dbReference type="NCBI Taxonomy" id="1093978"/>
    <lineage>
        <taxon>Eukaryota</taxon>
        <taxon>Metazoa</taxon>
        <taxon>Spiralia</taxon>
        <taxon>Lophotrochozoa</taxon>
        <taxon>Mollusca</taxon>
        <taxon>Gastropoda</taxon>
        <taxon>Heterobranchia</taxon>
        <taxon>Euthyneura</taxon>
        <taxon>Panpulmonata</taxon>
        <taxon>Sacoglossa</taxon>
        <taxon>Placobranchoidea</taxon>
        <taxon>Plakobranchidae</taxon>
        <taxon>Elysia</taxon>
    </lineage>
</organism>
<feature type="compositionally biased region" description="Acidic residues" evidence="1">
    <location>
        <begin position="105"/>
        <end position="118"/>
    </location>
</feature>
<dbReference type="Proteomes" id="UP000762676">
    <property type="component" value="Unassembled WGS sequence"/>
</dbReference>
<keyword evidence="4" id="KW-1185">Reference proteome</keyword>
<keyword evidence="2" id="KW-0732">Signal</keyword>
<gene>
    <name evidence="3" type="ORF">ElyMa_002220500</name>
</gene>
<dbReference type="EMBL" id="BMAT01004599">
    <property type="protein sequence ID" value="GFR76738.1"/>
    <property type="molecule type" value="Genomic_DNA"/>
</dbReference>
<feature type="region of interest" description="Disordered" evidence="1">
    <location>
        <begin position="98"/>
        <end position="170"/>
    </location>
</feature>
<feature type="chain" id="PRO_5043562450" evidence="2">
    <location>
        <begin position="19"/>
        <end position="170"/>
    </location>
</feature>
<evidence type="ECO:0000256" key="2">
    <source>
        <dbReference type="SAM" id="SignalP"/>
    </source>
</evidence>
<accession>A0AAV4FTW1</accession>
<name>A0AAV4FTW1_9GAST</name>
<dbReference type="AlphaFoldDB" id="A0AAV4FTW1"/>
<evidence type="ECO:0000313" key="4">
    <source>
        <dbReference type="Proteomes" id="UP000762676"/>
    </source>
</evidence>
<sequence>MNVVFVAALGLLAPAMMAAEEICHPPQSTTIFYMAVSTKGLWYSISDFENGFAYWIPADSINLDSFVVLDLNSHVTYRKKKGEQCTYRETRRSEQEWYRLRLSDDDGSTADDDDNDNDDNGRGGDTAGDNNDGVGTDQEYNRDDGGGTGTDEKYNDDDGDVGCVGTDEDD</sequence>
<evidence type="ECO:0000313" key="3">
    <source>
        <dbReference type="EMBL" id="GFR76738.1"/>
    </source>
</evidence>
<proteinExistence type="predicted"/>
<feature type="compositionally biased region" description="Basic and acidic residues" evidence="1">
    <location>
        <begin position="139"/>
        <end position="153"/>
    </location>
</feature>
<feature type="signal peptide" evidence="2">
    <location>
        <begin position="1"/>
        <end position="18"/>
    </location>
</feature>